<dbReference type="PANTHER" id="PTHR36985">
    <property type="entry name" value="TRANSLOCATION AND ASSEMBLY MODULE SUBUNIT TAMB"/>
    <property type="match status" value="1"/>
</dbReference>
<evidence type="ECO:0000259" key="7">
    <source>
        <dbReference type="Pfam" id="PF04357"/>
    </source>
</evidence>
<evidence type="ECO:0000256" key="1">
    <source>
        <dbReference type="ARBA" id="ARBA00004167"/>
    </source>
</evidence>
<keyword evidence="4 6" id="KW-0472">Membrane</keyword>
<feature type="compositionally biased region" description="Low complexity" evidence="5">
    <location>
        <begin position="1299"/>
        <end position="1308"/>
    </location>
</feature>
<dbReference type="RefSeq" id="WP_002637040.1">
    <property type="nucleotide sequence ID" value="NZ_CP012109.1"/>
</dbReference>
<comment type="subcellular location">
    <subcellularLocation>
        <location evidence="1">Membrane</location>
        <topology evidence="1">Single-pass membrane protein</topology>
    </subcellularLocation>
</comment>
<dbReference type="PANTHER" id="PTHR36985:SF1">
    <property type="entry name" value="TRANSLOCATION AND ASSEMBLY MODULE SUBUNIT TAMB"/>
    <property type="match status" value="1"/>
</dbReference>
<dbReference type="Pfam" id="PF04357">
    <property type="entry name" value="TamB"/>
    <property type="match status" value="1"/>
</dbReference>
<keyword evidence="3 6" id="KW-1133">Transmembrane helix</keyword>
<evidence type="ECO:0000313" key="9">
    <source>
        <dbReference type="Proteomes" id="UP000009026"/>
    </source>
</evidence>
<feature type="region of interest" description="Disordered" evidence="5">
    <location>
        <begin position="1271"/>
        <end position="1335"/>
    </location>
</feature>
<evidence type="ECO:0000256" key="4">
    <source>
        <dbReference type="ARBA" id="ARBA00023136"/>
    </source>
</evidence>
<sequence>MTESTSTASPPPPRRRARWGRRVLWSLLGLMGLIVLVVVGALIFATTPRGEAFLVEKGLALANEQFSGRLELGRLDLSLSGVILEDIKLYDPEGELVAEIARVDVRARLAGLVRQHVDLPSARIERPRLYLAQDERGLNLTRALEPRTPSPEKPPSGRGSLVLDLRELVLEDGYVDFRQELPEGGERQVRLEDLDARGSARFAAATVGVGANLEATAQLTRPVPGPVKLNLKASGEENAFQGDVGMALAGLLLDASGSAQLPPETPPGTPPGDLKASLELRRLTAPPELLKAFVPTWPLLVPVSAEGTAGLDGDAAQVDVSAKAASATLSVKGGLDLERMMTDGLAVKARNVDLSELMAQGPKTRISADLDAKGGGTSLESAEGEVKLTVSPSEYLGQPLGPVELEASAKEGRYSLMRLRMLAPGVALQAKGHGTAESIQLTGGLTTGNLALLSQMLAKLMPGTVAPMAGNGTLDFSVKGPLRTPAVKVDGGFPALRYGDVVAQDLALKLEMPNATQPLTSNVTLVVSRLRASGRDLRDVAVTLATQERDLSASVRVQGDAELGLTMKGQVDKNGQGLGIRELALFWPEATWTLQKPTHVGFGGGNVEVAPPLVLASEGQTLSLQGSMRGQRIAARVELGAFDLSRLPAAFVPESLGLGGTLTGYAAASGTMARPAAEVDLRLEDGRAQGYEGLQTELKARYVKDRATGTLTAGLPVAKLDAEFDVPVQAVLKRRRDTLSLKVNLESLDVAGVMKLAGQPESASGQMSGTLTVEGSAREPLLDFTLRGRDVRYQVPPPGFSLPKPLDFELRAASHREDQKLSARLDVQGLSPQTYVAVRTPFTLGGLITKPPTPDEIFSTTLGVEARVTELPLTLLQGMSGVQQPGGTVSAQLDFEGSVLVPQATLRLKADAVTANGLPPMNGQLSVVGNERDVKLTLAAQRQDGPLAQLTAKLDAPLGALQDREVYGHIPFDIVGRVGPVPLQELPGLATPPTAVAQGAPPPEGGRSKGIQGVLAMELGARGTLDTPQLELTAGVQGLGMGNTGLGQVRLNYAYKNTRSRFDLLFTEPGGGTMLVNGGLGLDVSLPAITRGLKTDNAPVEVALKARDFNPAFLSGTVEMLRSIGGILQADASLAGTLGKPTFNGSLEWKDGKLGVMGMGEYRDIQLALKASRESLAITTLSAKAGNGRLDLNSPLTAVRNVRGEYDVSSPGTSDPPLVMRNFPIIVDDQLMALVSLRGKVEGTVSPRLINLRNVAIPEATIELPEAKRKDLQPLERPGDVVLVRNGEPLDRKKRKEAQTPPTAAPGTAQGGGGPPVEGAAGAEAETEEPTSRPMVVWMNVNAPRNLWVKGSDINAELGLSEDFRVEYTDVARLFGEVRVLRGRVDVLGRRFDIQRDSQVRFTGPPATPYINVTAEHRNDNAKVTVFVTIRGQGREITLKPTSDPPLPESEIYTLLATGRRTLERGSGASMNASAQAASVVGSLVANEARKALAAKLPLDVVSIEAGDSGIAGTKLEVGTYVTDKIYVGYTGRVGANLQQGENANAVRFEYQLGTRWSLEGQYGDARSGGLDLIWTNQY</sequence>
<reference evidence="8 9" key="1">
    <citation type="journal article" date="2016" name="PLoS ONE">
        <title>Complete Genome Sequence and Comparative Genomics of a Novel Myxobacterium Myxococcus hansupus.</title>
        <authorList>
            <person name="Sharma G."/>
            <person name="Narwani T."/>
            <person name="Subramanian S."/>
        </authorList>
    </citation>
    <scope>NUCLEOTIDE SEQUENCE [LARGE SCALE GENOMIC DNA]</scope>
    <source>
        <strain evidence="9">mixupus</strain>
    </source>
</reference>
<dbReference type="STRING" id="1297742.A176_000423"/>
<evidence type="ECO:0000256" key="5">
    <source>
        <dbReference type="SAM" id="MobiDB-lite"/>
    </source>
</evidence>
<organism evidence="8 9">
    <name type="scientific">Pseudomyxococcus hansupus</name>
    <dbReference type="NCBI Taxonomy" id="1297742"/>
    <lineage>
        <taxon>Bacteria</taxon>
        <taxon>Pseudomonadati</taxon>
        <taxon>Myxococcota</taxon>
        <taxon>Myxococcia</taxon>
        <taxon>Myxococcales</taxon>
        <taxon>Cystobacterineae</taxon>
        <taxon>Myxococcaceae</taxon>
        <taxon>Pseudomyxococcus</taxon>
    </lineage>
</organism>
<evidence type="ECO:0000313" key="8">
    <source>
        <dbReference type="EMBL" id="AKQ63511.1"/>
    </source>
</evidence>
<dbReference type="GO" id="GO:0005886">
    <property type="term" value="C:plasma membrane"/>
    <property type="evidence" value="ECO:0007669"/>
    <property type="project" value="InterPro"/>
</dbReference>
<gene>
    <name evidence="8" type="ORF">A176_000423</name>
</gene>
<proteinExistence type="predicted"/>
<evidence type="ECO:0000256" key="2">
    <source>
        <dbReference type="ARBA" id="ARBA00022692"/>
    </source>
</evidence>
<feature type="transmembrane region" description="Helical" evidence="6">
    <location>
        <begin position="23"/>
        <end position="45"/>
    </location>
</feature>
<protein>
    <recommendedName>
        <fullName evidence="7">Translocation and assembly module TamB C-terminal domain-containing protein</fullName>
    </recommendedName>
</protein>
<dbReference type="GO" id="GO:0009306">
    <property type="term" value="P:protein secretion"/>
    <property type="evidence" value="ECO:0007669"/>
    <property type="project" value="InterPro"/>
</dbReference>
<dbReference type="Proteomes" id="UP000009026">
    <property type="component" value="Chromosome"/>
</dbReference>
<dbReference type="InterPro" id="IPR007452">
    <property type="entry name" value="TamB_C"/>
</dbReference>
<feature type="domain" description="Translocation and assembly module TamB C-terminal" evidence="7">
    <location>
        <begin position="1221"/>
        <end position="1579"/>
    </location>
</feature>
<evidence type="ECO:0000256" key="3">
    <source>
        <dbReference type="ARBA" id="ARBA00022989"/>
    </source>
</evidence>
<evidence type="ECO:0000256" key="6">
    <source>
        <dbReference type="SAM" id="Phobius"/>
    </source>
</evidence>
<keyword evidence="2 6" id="KW-0812">Transmembrane</keyword>
<dbReference type="KEGG" id="mym:A176_000423"/>
<keyword evidence="9" id="KW-1185">Reference proteome</keyword>
<dbReference type="eggNOG" id="COG2911">
    <property type="taxonomic scope" value="Bacteria"/>
</dbReference>
<accession>A0A0H4WJL3</accession>
<dbReference type="OrthoDB" id="5475865at2"/>
<name>A0A0H4WJL3_9BACT</name>
<dbReference type="EMBL" id="CP012109">
    <property type="protein sequence ID" value="AKQ63511.1"/>
    <property type="molecule type" value="Genomic_DNA"/>
</dbReference>
<dbReference type="GO" id="GO:0097347">
    <property type="term" value="C:TAM protein secretion complex"/>
    <property type="evidence" value="ECO:0007669"/>
    <property type="project" value="TreeGrafter"/>
</dbReference>
<dbReference type="PATRIC" id="fig|1297742.4.peg.429"/>
<feature type="region of interest" description="Disordered" evidence="5">
    <location>
        <begin position="140"/>
        <end position="159"/>
    </location>
</feature>